<dbReference type="EMBL" id="CM007649">
    <property type="protein sequence ID" value="ONM39159.1"/>
    <property type="molecule type" value="Genomic_DNA"/>
</dbReference>
<organism evidence="1">
    <name type="scientific">Zea mays</name>
    <name type="common">Maize</name>
    <dbReference type="NCBI Taxonomy" id="4577"/>
    <lineage>
        <taxon>Eukaryota</taxon>
        <taxon>Viridiplantae</taxon>
        <taxon>Streptophyta</taxon>
        <taxon>Embryophyta</taxon>
        <taxon>Tracheophyta</taxon>
        <taxon>Spermatophyta</taxon>
        <taxon>Magnoliopsida</taxon>
        <taxon>Liliopsida</taxon>
        <taxon>Poales</taxon>
        <taxon>Poaceae</taxon>
        <taxon>PACMAD clade</taxon>
        <taxon>Panicoideae</taxon>
        <taxon>Andropogonodae</taxon>
        <taxon>Andropogoneae</taxon>
        <taxon>Tripsacinae</taxon>
        <taxon>Zea</taxon>
    </lineage>
</organism>
<sequence length="34" mass="3813">MGLAVIACLLLNQTILIDPKYPSFCLISPCYERL</sequence>
<dbReference type="AlphaFoldDB" id="A0A1D6NFA4"/>
<evidence type="ECO:0000313" key="1">
    <source>
        <dbReference type="EMBL" id="ONM39158.1"/>
    </source>
</evidence>
<proteinExistence type="predicted"/>
<reference evidence="1" key="1">
    <citation type="submission" date="2015-12" db="EMBL/GenBank/DDBJ databases">
        <title>Update maize B73 reference genome by single molecule sequencing technologies.</title>
        <authorList>
            <consortium name="Maize Genome Sequencing Project"/>
            <person name="Ware D."/>
        </authorList>
    </citation>
    <scope>NUCLEOTIDE SEQUENCE [LARGE SCALE GENOMIC DNA]</scope>
    <source>
        <tissue evidence="1">Seedling</tissue>
    </source>
</reference>
<name>A0A1D6NFA4_MAIZE</name>
<protein>
    <submittedName>
        <fullName evidence="1">RNA polymerase II transcription mediators</fullName>
    </submittedName>
</protein>
<dbReference type="EMBL" id="CM007649">
    <property type="protein sequence ID" value="ONM39158.1"/>
    <property type="molecule type" value="Genomic_DNA"/>
</dbReference>
<gene>
    <name evidence="1" type="ORF">ZEAMMB73_Zm00001d043822</name>
</gene>
<accession>A0A1D6NFA4</accession>